<reference evidence="6 7" key="1">
    <citation type="submission" date="2024-02" db="EMBL/GenBank/DDBJ databases">
        <authorList>
            <person name="Chen Y."/>
            <person name="Shah S."/>
            <person name="Dougan E. K."/>
            <person name="Thang M."/>
            <person name="Chan C."/>
        </authorList>
    </citation>
    <scope>NUCLEOTIDE SEQUENCE [LARGE SCALE GENOMIC DNA]</scope>
</reference>
<sequence length="125" mass="13091">ARLYRMNGGGSGWFGGGGSSSSYTGGGTYSGNYNEGSYGYGNYGNDMPWNGGKSGGKGEGKSSGKAMCKFWMKGECTRGASCTWSHGDGESKDWTSGKGSKFFSQGNYEDVAWHLLACTACSVTM</sequence>
<evidence type="ECO:0000259" key="5">
    <source>
        <dbReference type="PROSITE" id="PS50103"/>
    </source>
</evidence>
<name>A0ABP0LXH4_9DINO</name>
<dbReference type="Pfam" id="PF18044">
    <property type="entry name" value="zf-CCCH_4"/>
    <property type="match status" value="1"/>
</dbReference>
<keyword evidence="3 4" id="KW-0862">Zinc</keyword>
<gene>
    <name evidence="6" type="ORF">CCMP2556_LOCUS22885</name>
</gene>
<comment type="caution">
    <text evidence="6">The sequence shown here is derived from an EMBL/GenBank/DDBJ whole genome shotgun (WGS) entry which is preliminary data.</text>
</comment>
<evidence type="ECO:0000256" key="3">
    <source>
        <dbReference type="ARBA" id="ARBA00022833"/>
    </source>
</evidence>
<accession>A0ABP0LXH4</accession>
<keyword evidence="7" id="KW-1185">Reference proteome</keyword>
<feature type="non-terminal residue" evidence="6">
    <location>
        <position position="1"/>
    </location>
</feature>
<dbReference type="SMART" id="SM00356">
    <property type="entry name" value="ZnF_C3H1"/>
    <property type="match status" value="1"/>
</dbReference>
<evidence type="ECO:0000256" key="2">
    <source>
        <dbReference type="ARBA" id="ARBA00022771"/>
    </source>
</evidence>
<dbReference type="EMBL" id="CAXAMN010014402">
    <property type="protein sequence ID" value="CAK9043189.1"/>
    <property type="molecule type" value="Genomic_DNA"/>
</dbReference>
<dbReference type="SUPFAM" id="SSF90229">
    <property type="entry name" value="CCCH zinc finger"/>
    <property type="match status" value="1"/>
</dbReference>
<evidence type="ECO:0000313" key="7">
    <source>
        <dbReference type="Proteomes" id="UP001642484"/>
    </source>
</evidence>
<dbReference type="PROSITE" id="PS50103">
    <property type="entry name" value="ZF_C3H1"/>
    <property type="match status" value="1"/>
</dbReference>
<evidence type="ECO:0000313" key="6">
    <source>
        <dbReference type="EMBL" id="CAK9043189.1"/>
    </source>
</evidence>
<keyword evidence="1 4" id="KW-0479">Metal-binding</keyword>
<protein>
    <recommendedName>
        <fullName evidence="5">C3H1-type domain-containing protein</fullName>
    </recommendedName>
</protein>
<dbReference type="InterPro" id="IPR041367">
    <property type="entry name" value="Znf-CCCH_4"/>
</dbReference>
<dbReference type="Gene3D" id="4.10.1000.10">
    <property type="entry name" value="Zinc finger, CCCH-type"/>
    <property type="match status" value="1"/>
</dbReference>
<keyword evidence="2 4" id="KW-0863">Zinc-finger</keyword>
<dbReference type="Proteomes" id="UP001642484">
    <property type="component" value="Unassembled WGS sequence"/>
</dbReference>
<organism evidence="6 7">
    <name type="scientific">Durusdinium trenchii</name>
    <dbReference type="NCBI Taxonomy" id="1381693"/>
    <lineage>
        <taxon>Eukaryota</taxon>
        <taxon>Sar</taxon>
        <taxon>Alveolata</taxon>
        <taxon>Dinophyceae</taxon>
        <taxon>Suessiales</taxon>
        <taxon>Symbiodiniaceae</taxon>
        <taxon>Durusdinium</taxon>
    </lineage>
</organism>
<evidence type="ECO:0000256" key="4">
    <source>
        <dbReference type="PROSITE-ProRule" id="PRU00723"/>
    </source>
</evidence>
<dbReference type="InterPro" id="IPR000571">
    <property type="entry name" value="Znf_CCCH"/>
</dbReference>
<dbReference type="InterPro" id="IPR036855">
    <property type="entry name" value="Znf_CCCH_sf"/>
</dbReference>
<feature type="domain" description="C3H1-type" evidence="5">
    <location>
        <begin position="62"/>
        <end position="89"/>
    </location>
</feature>
<feature type="zinc finger region" description="C3H1-type" evidence="4">
    <location>
        <begin position="62"/>
        <end position="89"/>
    </location>
</feature>
<evidence type="ECO:0000256" key="1">
    <source>
        <dbReference type="ARBA" id="ARBA00022723"/>
    </source>
</evidence>
<proteinExistence type="predicted"/>